<gene>
    <name evidence="7" type="primary">LOC108566736</name>
</gene>
<evidence type="ECO:0000256" key="3">
    <source>
        <dbReference type="ARBA" id="ARBA00022691"/>
    </source>
</evidence>
<dbReference type="Gene3D" id="3.90.120.10">
    <property type="entry name" value="DNA Methylase, subunit A, domain 2"/>
    <property type="match status" value="1"/>
</dbReference>
<dbReference type="PROSITE" id="PS51679">
    <property type="entry name" value="SAM_MT_C5"/>
    <property type="match status" value="1"/>
</dbReference>
<feature type="active site" evidence="4">
    <location>
        <position position="76"/>
    </location>
</feature>
<sequence length="318" mass="36022">MKVLELYSGIGGMHLALQASKLPGEVIASVDINTVANHVYGYNFPETNLLNRNIQSLTPKFINSLEVDTILMSPPCQPFTRNGLQKDVDDARTCSFTHILQILPELKVKSILIENVKGFECSEMRERLIEALQAAGFNYQEFMLSPTQFGIPNTRHRYYCLASRCPDKFTCGPMMELFKYESFPKPFEIVDVLENGDVVEEYRLSEKVLNKRGNILDICYGHSTRSCCFTKAYGRYIEGTGSVYCPKSEAETAEVYNAESKDLLSLKMRFFTPREVCRLMAFPETFAFPASTTKKQMFNLLGNSVNVKVVSELIKVLI</sequence>
<dbReference type="NCBIfam" id="TIGR00675">
    <property type="entry name" value="dcm"/>
    <property type="match status" value="1"/>
</dbReference>
<dbReference type="PANTHER" id="PTHR46098">
    <property type="entry name" value="TRNA (CYTOSINE(38)-C(5))-METHYLTRANSFERASE"/>
    <property type="match status" value="1"/>
</dbReference>
<dbReference type="GeneID" id="108566736"/>
<evidence type="ECO:0000313" key="7">
    <source>
        <dbReference type="RefSeq" id="XP_017782245.1"/>
    </source>
</evidence>
<evidence type="ECO:0000256" key="4">
    <source>
        <dbReference type="PROSITE-ProRule" id="PRU01016"/>
    </source>
</evidence>
<keyword evidence="2 4" id="KW-0808">Transferase</keyword>
<evidence type="ECO:0000256" key="2">
    <source>
        <dbReference type="ARBA" id="ARBA00022679"/>
    </source>
</evidence>
<evidence type="ECO:0000256" key="5">
    <source>
        <dbReference type="RuleBase" id="RU000416"/>
    </source>
</evidence>
<organism evidence="6 7">
    <name type="scientific">Nicrophorus vespilloides</name>
    <name type="common">Boreal carrion beetle</name>
    <dbReference type="NCBI Taxonomy" id="110193"/>
    <lineage>
        <taxon>Eukaryota</taxon>
        <taxon>Metazoa</taxon>
        <taxon>Ecdysozoa</taxon>
        <taxon>Arthropoda</taxon>
        <taxon>Hexapoda</taxon>
        <taxon>Insecta</taxon>
        <taxon>Pterygota</taxon>
        <taxon>Neoptera</taxon>
        <taxon>Endopterygota</taxon>
        <taxon>Coleoptera</taxon>
        <taxon>Polyphaga</taxon>
        <taxon>Staphyliniformia</taxon>
        <taxon>Silphidae</taxon>
        <taxon>Nicrophorinae</taxon>
        <taxon>Nicrophorus</taxon>
    </lineage>
</organism>
<dbReference type="Pfam" id="PF00145">
    <property type="entry name" value="DNA_methylase"/>
    <property type="match status" value="1"/>
</dbReference>
<dbReference type="InterPro" id="IPR001525">
    <property type="entry name" value="C5_MeTfrase"/>
</dbReference>
<dbReference type="PRINTS" id="PR00105">
    <property type="entry name" value="C5METTRFRASE"/>
</dbReference>
<dbReference type="InterPro" id="IPR050750">
    <property type="entry name" value="C5-MTase"/>
</dbReference>
<dbReference type="PANTHER" id="PTHR46098:SF1">
    <property type="entry name" value="TRNA (CYTOSINE(38)-C(5))-METHYLTRANSFERASE"/>
    <property type="match status" value="1"/>
</dbReference>
<dbReference type="SUPFAM" id="SSF53335">
    <property type="entry name" value="S-adenosyl-L-methionine-dependent methyltransferases"/>
    <property type="match status" value="1"/>
</dbReference>
<name>A0ABM1N5Z5_NICVS</name>
<dbReference type="InterPro" id="IPR029063">
    <property type="entry name" value="SAM-dependent_MTases_sf"/>
</dbReference>
<keyword evidence="6" id="KW-1185">Reference proteome</keyword>
<evidence type="ECO:0000256" key="1">
    <source>
        <dbReference type="ARBA" id="ARBA00022603"/>
    </source>
</evidence>
<proteinExistence type="inferred from homology"/>
<accession>A0ABM1N5Z5</accession>
<keyword evidence="1 4" id="KW-0489">Methyltransferase</keyword>
<comment type="similarity">
    <text evidence="4 5">Belongs to the class I-like SAM-binding methyltransferase superfamily. C5-methyltransferase family.</text>
</comment>
<reference evidence="7" key="1">
    <citation type="submission" date="2025-08" db="UniProtKB">
        <authorList>
            <consortium name="RefSeq"/>
        </authorList>
    </citation>
    <scope>IDENTIFICATION</scope>
    <source>
        <tissue evidence="7">Whole Larva</tissue>
    </source>
</reference>
<protein>
    <submittedName>
        <fullName evidence="7">tRNA (Cytosine(38)-C(5))-methyltransferase</fullName>
    </submittedName>
</protein>
<dbReference type="Gene3D" id="3.40.50.150">
    <property type="entry name" value="Vaccinia Virus protein VP39"/>
    <property type="match status" value="1"/>
</dbReference>
<dbReference type="Proteomes" id="UP000695000">
    <property type="component" value="Unplaced"/>
</dbReference>
<dbReference type="RefSeq" id="XP_017782245.1">
    <property type="nucleotide sequence ID" value="XM_017926756.1"/>
</dbReference>
<evidence type="ECO:0000313" key="6">
    <source>
        <dbReference type="Proteomes" id="UP000695000"/>
    </source>
</evidence>
<keyword evidence="3 4" id="KW-0949">S-adenosyl-L-methionine</keyword>